<name>A0A392QB63_9FABA</name>
<evidence type="ECO:0000313" key="3">
    <source>
        <dbReference type="Proteomes" id="UP000265520"/>
    </source>
</evidence>
<evidence type="ECO:0000313" key="2">
    <source>
        <dbReference type="EMBL" id="MCI21122.1"/>
    </source>
</evidence>
<feature type="compositionally biased region" description="Basic and acidic residues" evidence="1">
    <location>
        <begin position="1"/>
        <end position="15"/>
    </location>
</feature>
<comment type="caution">
    <text evidence="2">The sequence shown here is derived from an EMBL/GenBank/DDBJ whole genome shotgun (WGS) entry which is preliminary data.</text>
</comment>
<protein>
    <submittedName>
        <fullName evidence="2">Coiled-coil domain-containing protein 22-like</fullName>
    </submittedName>
</protein>
<feature type="non-terminal residue" evidence="2">
    <location>
        <position position="1"/>
    </location>
</feature>
<reference evidence="2 3" key="1">
    <citation type="journal article" date="2018" name="Front. Plant Sci.">
        <title>Red Clover (Trifolium pratense) and Zigzag Clover (T. medium) - A Picture of Genomic Similarities and Differences.</title>
        <authorList>
            <person name="Dluhosova J."/>
            <person name="Istvanek J."/>
            <person name="Nedelnik J."/>
            <person name="Repkova J."/>
        </authorList>
    </citation>
    <scope>NUCLEOTIDE SEQUENCE [LARGE SCALE GENOMIC DNA]</scope>
    <source>
        <strain evidence="3">cv. 10/8</strain>
        <tissue evidence="2">Leaf</tissue>
    </source>
</reference>
<dbReference type="Proteomes" id="UP000265520">
    <property type="component" value="Unassembled WGS sequence"/>
</dbReference>
<keyword evidence="3" id="KW-1185">Reference proteome</keyword>
<sequence>DAVRKPLEERKKTLEESLYSDSPDAQAMLQKLREVQEEEKFISSEIRKRCIPKYS</sequence>
<organism evidence="2 3">
    <name type="scientific">Trifolium medium</name>
    <dbReference type="NCBI Taxonomy" id="97028"/>
    <lineage>
        <taxon>Eukaryota</taxon>
        <taxon>Viridiplantae</taxon>
        <taxon>Streptophyta</taxon>
        <taxon>Embryophyta</taxon>
        <taxon>Tracheophyta</taxon>
        <taxon>Spermatophyta</taxon>
        <taxon>Magnoliopsida</taxon>
        <taxon>eudicotyledons</taxon>
        <taxon>Gunneridae</taxon>
        <taxon>Pentapetalae</taxon>
        <taxon>rosids</taxon>
        <taxon>fabids</taxon>
        <taxon>Fabales</taxon>
        <taxon>Fabaceae</taxon>
        <taxon>Papilionoideae</taxon>
        <taxon>50 kb inversion clade</taxon>
        <taxon>NPAAA clade</taxon>
        <taxon>Hologalegina</taxon>
        <taxon>IRL clade</taxon>
        <taxon>Trifolieae</taxon>
        <taxon>Trifolium</taxon>
    </lineage>
</organism>
<proteinExistence type="predicted"/>
<feature type="region of interest" description="Disordered" evidence="1">
    <location>
        <begin position="1"/>
        <end position="22"/>
    </location>
</feature>
<dbReference type="AlphaFoldDB" id="A0A392QB63"/>
<evidence type="ECO:0000256" key="1">
    <source>
        <dbReference type="SAM" id="MobiDB-lite"/>
    </source>
</evidence>
<accession>A0A392QB63</accession>
<dbReference type="EMBL" id="LXQA010123377">
    <property type="protein sequence ID" value="MCI21122.1"/>
    <property type="molecule type" value="Genomic_DNA"/>
</dbReference>